<dbReference type="AlphaFoldDB" id="A0A812V2G4"/>
<accession>A0A812V2G4</accession>
<dbReference type="Proteomes" id="UP000604046">
    <property type="component" value="Unassembled WGS sequence"/>
</dbReference>
<gene>
    <name evidence="1" type="primary">PDK</name>
    <name evidence="1" type="ORF">SNAT2548_LOCUS33754</name>
</gene>
<sequence length="475" mass="53282">MADRPRDCPESNKVRLDMGRALFDHVSAVYYMTADCYETAKEEPEELLPVLNFLVDLGDLACYTRQVNCYYGGTIEHHDLVRALVDNLELQCSEMESVCQDVVKKGPFYENLALGQGELFGEVLDRLAAYVAKLFWKQQGRAKAPTLATVLSHASTWTLGGEFASDFDACGPGLQPRRVHRLDGEISDFASSHAIFLTQSRVLEVFLTRGHDAGPSPLIVNLGAGRHDPANCLLERSGDFGAILFEIDPERAEDLRLRFGRRPEVTLITELVRPKFFAERLLPFAPGPPPQHFPALLKIDVDNGDCDYLAVWLETGYLPLVIHIEIVHSYLPPEIGLSIPFDPAKSPGNVSHQYSEAPMMSVGCSLGAALHLLRSHYALLTWSYFKPVHVEFVLTSWAEEHKIEAVPTDQIPAFWRHVVSYREVFHPDHYHGLELDPRQMVAEGLSLEEKQAMLLDSQEALHGQHIVPERLDDVP</sequence>
<name>A0A812V2G4_9DINO</name>
<dbReference type="OrthoDB" id="1664597at2759"/>
<evidence type="ECO:0000313" key="1">
    <source>
        <dbReference type="EMBL" id="CAE7592927.1"/>
    </source>
</evidence>
<reference evidence="1" key="1">
    <citation type="submission" date="2021-02" db="EMBL/GenBank/DDBJ databases">
        <authorList>
            <person name="Dougan E. K."/>
            <person name="Rhodes N."/>
            <person name="Thang M."/>
            <person name="Chan C."/>
        </authorList>
    </citation>
    <scope>NUCLEOTIDE SEQUENCE</scope>
</reference>
<organism evidence="1 2">
    <name type="scientific">Symbiodinium natans</name>
    <dbReference type="NCBI Taxonomy" id="878477"/>
    <lineage>
        <taxon>Eukaryota</taxon>
        <taxon>Sar</taxon>
        <taxon>Alveolata</taxon>
        <taxon>Dinophyceae</taxon>
        <taxon>Suessiales</taxon>
        <taxon>Symbiodiniaceae</taxon>
        <taxon>Symbiodinium</taxon>
    </lineage>
</organism>
<protein>
    <submittedName>
        <fullName evidence="1">PDK protein</fullName>
    </submittedName>
</protein>
<comment type="caution">
    <text evidence="1">The sequence shown here is derived from an EMBL/GenBank/DDBJ whole genome shotgun (WGS) entry which is preliminary data.</text>
</comment>
<dbReference type="EMBL" id="CAJNDS010002776">
    <property type="protein sequence ID" value="CAE7592927.1"/>
    <property type="molecule type" value="Genomic_DNA"/>
</dbReference>
<keyword evidence="2" id="KW-1185">Reference proteome</keyword>
<evidence type="ECO:0000313" key="2">
    <source>
        <dbReference type="Proteomes" id="UP000604046"/>
    </source>
</evidence>
<proteinExistence type="predicted"/>